<dbReference type="Gene3D" id="3.30.420.10">
    <property type="entry name" value="Ribonuclease H-like superfamily/Ribonuclease H"/>
    <property type="match status" value="1"/>
</dbReference>
<protein>
    <submittedName>
        <fullName evidence="5">3'-5' exonuclease</fullName>
    </submittedName>
</protein>
<comment type="caution">
    <text evidence="5">The sequence shown here is derived from an EMBL/GenBank/DDBJ whole genome shotgun (WGS) entry which is preliminary data.</text>
</comment>
<name>A0ABS1GI07_9AQUI</name>
<evidence type="ECO:0000256" key="3">
    <source>
        <dbReference type="ARBA" id="ARBA00022839"/>
    </source>
</evidence>
<dbReference type="PANTHER" id="PTHR30231">
    <property type="entry name" value="DNA POLYMERASE III SUBUNIT EPSILON"/>
    <property type="match status" value="1"/>
</dbReference>
<evidence type="ECO:0000313" key="6">
    <source>
        <dbReference type="Proteomes" id="UP000772812"/>
    </source>
</evidence>
<evidence type="ECO:0000259" key="4">
    <source>
        <dbReference type="SMART" id="SM00479"/>
    </source>
</evidence>
<dbReference type="Proteomes" id="UP000772812">
    <property type="component" value="Unassembled WGS sequence"/>
</dbReference>
<keyword evidence="6" id="KW-1185">Reference proteome</keyword>
<keyword evidence="3 5" id="KW-0269">Exonuclease</keyword>
<gene>
    <name evidence="5" type="ORF">GWK41_05765</name>
</gene>
<dbReference type="NCBIfam" id="TIGR00573">
    <property type="entry name" value="dnaq"/>
    <property type="match status" value="1"/>
</dbReference>
<dbReference type="EMBL" id="JAACYA010000002">
    <property type="protein sequence ID" value="MBK3332567.1"/>
    <property type="molecule type" value="Genomic_DNA"/>
</dbReference>
<feature type="domain" description="Exonuclease" evidence="4">
    <location>
        <begin position="34"/>
        <end position="209"/>
    </location>
</feature>
<dbReference type="InterPro" id="IPR012337">
    <property type="entry name" value="RNaseH-like_sf"/>
</dbReference>
<dbReference type="InterPro" id="IPR013520">
    <property type="entry name" value="Ribonucl_H"/>
</dbReference>
<dbReference type="Pfam" id="PF00929">
    <property type="entry name" value="RNase_T"/>
    <property type="match status" value="1"/>
</dbReference>
<evidence type="ECO:0000313" key="5">
    <source>
        <dbReference type="EMBL" id="MBK3332567.1"/>
    </source>
</evidence>
<organism evidence="5 6">
    <name type="scientific">Persephonella atlantica</name>
    <dbReference type="NCBI Taxonomy" id="2699429"/>
    <lineage>
        <taxon>Bacteria</taxon>
        <taxon>Pseudomonadati</taxon>
        <taxon>Aquificota</taxon>
        <taxon>Aquificia</taxon>
        <taxon>Aquificales</taxon>
        <taxon>Hydrogenothermaceae</taxon>
        <taxon>Persephonella</taxon>
    </lineage>
</organism>
<dbReference type="CDD" id="cd06127">
    <property type="entry name" value="DEDDh"/>
    <property type="match status" value="1"/>
</dbReference>
<proteinExistence type="predicted"/>
<dbReference type="SMART" id="SM00479">
    <property type="entry name" value="EXOIII"/>
    <property type="match status" value="1"/>
</dbReference>
<keyword evidence="1" id="KW-0540">Nuclease</keyword>
<dbReference type="GO" id="GO:0004527">
    <property type="term" value="F:exonuclease activity"/>
    <property type="evidence" value="ECO:0007669"/>
    <property type="project" value="UniProtKB-KW"/>
</dbReference>
<dbReference type="InterPro" id="IPR036397">
    <property type="entry name" value="RNaseH_sf"/>
</dbReference>
<dbReference type="InterPro" id="IPR006054">
    <property type="entry name" value="DnaQ"/>
</dbReference>
<dbReference type="SUPFAM" id="SSF53098">
    <property type="entry name" value="Ribonuclease H-like"/>
    <property type="match status" value="1"/>
</dbReference>
<accession>A0ABS1GI07</accession>
<dbReference type="RefSeq" id="WP_200673991.1">
    <property type="nucleotide sequence ID" value="NZ_JAACYA010000002.1"/>
</dbReference>
<sequence length="219" mass="25928">MDLLKKLKILRYRNNPYFQKFYQEIKEESLDRITFTSIDLETTGLDISKDEIISFGGIKIKNLKISLGDSFYRVVKPSADIKKESILVHGITPSEIEDAPPIEEILPEFLQFIKGTVIVGYFVTFDIKMLSRYTQKLYGFPILNPYIDLRDFAFYAERKRYRQIVQKEDMTLEELARRYNIPVIHRHNAYYDSLITGLIFIAMVKKNRRFFENFIKKVV</sequence>
<dbReference type="PANTHER" id="PTHR30231:SF4">
    <property type="entry name" value="PROTEIN NEN2"/>
    <property type="match status" value="1"/>
</dbReference>
<keyword evidence="2" id="KW-0378">Hydrolase</keyword>
<evidence type="ECO:0000256" key="2">
    <source>
        <dbReference type="ARBA" id="ARBA00022801"/>
    </source>
</evidence>
<evidence type="ECO:0000256" key="1">
    <source>
        <dbReference type="ARBA" id="ARBA00022722"/>
    </source>
</evidence>
<reference evidence="5 6" key="1">
    <citation type="journal article" date="2021" name="Syst. Appl. Microbiol.">
        <title>Persephonella atlantica sp. nov.: How to adapt to physico-chemical gradients in high temperature hydrothermal habitats.</title>
        <authorList>
            <person name="Francois D.X."/>
            <person name="Godfroy A."/>
            <person name="Mathien C."/>
            <person name="Aube J."/>
            <person name="Cathalot C."/>
            <person name="Lesongeur F."/>
            <person name="L'Haridon S."/>
            <person name="Philippon X."/>
            <person name="Roussel E.G."/>
        </authorList>
    </citation>
    <scope>NUCLEOTIDE SEQUENCE [LARGE SCALE GENOMIC DNA]</scope>
    <source>
        <strain evidence="5 6">MO1340</strain>
    </source>
</reference>